<dbReference type="Gramene" id="CDP17577">
    <property type="protein sequence ID" value="CDP17577"/>
    <property type="gene ID" value="GSCOC_T00011072001"/>
</dbReference>
<dbReference type="InParanoid" id="A0A068VAF2"/>
<evidence type="ECO:0000313" key="1">
    <source>
        <dbReference type="EMBL" id="CDP17577.1"/>
    </source>
</evidence>
<dbReference type="AlphaFoldDB" id="A0A068VAF2"/>
<dbReference type="EMBL" id="HG739252">
    <property type="protein sequence ID" value="CDP17577.1"/>
    <property type="molecule type" value="Genomic_DNA"/>
</dbReference>
<protein>
    <submittedName>
        <fullName evidence="1">Uncharacterized protein</fullName>
    </submittedName>
</protein>
<evidence type="ECO:0000313" key="2">
    <source>
        <dbReference type="Proteomes" id="UP000295252"/>
    </source>
</evidence>
<name>A0A068VAF2_COFCA</name>
<dbReference type="Proteomes" id="UP000295252">
    <property type="component" value="Chromosome I"/>
</dbReference>
<accession>A0A068VAF2</accession>
<proteinExistence type="predicted"/>
<organism evidence="1 2">
    <name type="scientific">Coffea canephora</name>
    <name type="common">Robusta coffee</name>
    <dbReference type="NCBI Taxonomy" id="49390"/>
    <lineage>
        <taxon>Eukaryota</taxon>
        <taxon>Viridiplantae</taxon>
        <taxon>Streptophyta</taxon>
        <taxon>Embryophyta</taxon>
        <taxon>Tracheophyta</taxon>
        <taxon>Spermatophyta</taxon>
        <taxon>Magnoliopsida</taxon>
        <taxon>eudicotyledons</taxon>
        <taxon>Gunneridae</taxon>
        <taxon>Pentapetalae</taxon>
        <taxon>asterids</taxon>
        <taxon>lamiids</taxon>
        <taxon>Gentianales</taxon>
        <taxon>Rubiaceae</taxon>
        <taxon>Ixoroideae</taxon>
        <taxon>Gardenieae complex</taxon>
        <taxon>Bertiereae - Coffeeae clade</taxon>
        <taxon>Coffeeae</taxon>
        <taxon>Coffea</taxon>
    </lineage>
</organism>
<reference evidence="2" key="1">
    <citation type="journal article" date="2014" name="Science">
        <title>The coffee genome provides insight into the convergent evolution of caffeine biosynthesis.</title>
        <authorList>
            <person name="Denoeud F."/>
            <person name="Carretero-Paulet L."/>
            <person name="Dereeper A."/>
            <person name="Droc G."/>
            <person name="Guyot R."/>
            <person name="Pietrella M."/>
            <person name="Zheng C."/>
            <person name="Alberti A."/>
            <person name="Anthony F."/>
            <person name="Aprea G."/>
            <person name="Aury J.M."/>
            <person name="Bento P."/>
            <person name="Bernard M."/>
            <person name="Bocs S."/>
            <person name="Campa C."/>
            <person name="Cenci A."/>
            <person name="Combes M.C."/>
            <person name="Crouzillat D."/>
            <person name="Da Silva C."/>
            <person name="Daddiego L."/>
            <person name="De Bellis F."/>
            <person name="Dussert S."/>
            <person name="Garsmeur O."/>
            <person name="Gayraud T."/>
            <person name="Guignon V."/>
            <person name="Jahn K."/>
            <person name="Jamilloux V."/>
            <person name="Joet T."/>
            <person name="Labadie K."/>
            <person name="Lan T."/>
            <person name="Leclercq J."/>
            <person name="Lepelley M."/>
            <person name="Leroy T."/>
            <person name="Li L.T."/>
            <person name="Librado P."/>
            <person name="Lopez L."/>
            <person name="Munoz A."/>
            <person name="Noel B."/>
            <person name="Pallavicini A."/>
            <person name="Perrotta G."/>
            <person name="Poncet V."/>
            <person name="Pot D."/>
            <person name="Priyono X."/>
            <person name="Rigoreau M."/>
            <person name="Rouard M."/>
            <person name="Rozas J."/>
            <person name="Tranchant-Dubreuil C."/>
            <person name="VanBuren R."/>
            <person name="Zhang Q."/>
            <person name="Andrade A.C."/>
            <person name="Argout X."/>
            <person name="Bertrand B."/>
            <person name="de Kochko A."/>
            <person name="Graziosi G."/>
            <person name="Henry R.J."/>
            <person name="Jayarama X."/>
            <person name="Ming R."/>
            <person name="Nagai C."/>
            <person name="Rounsley S."/>
            <person name="Sankoff D."/>
            <person name="Giuliano G."/>
            <person name="Albert V.A."/>
            <person name="Wincker P."/>
            <person name="Lashermes P."/>
        </authorList>
    </citation>
    <scope>NUCLEOTIDE SEQUENCE [LARGE SCALE GENOMIC DNA]</scope>
    <source>
        <strain evidence="2">cv. DH200-94</strain>
    </source>
</reference>
<sequence>MQLEVDIYTPATYKCSVLLWVVRQIFKLFRYKPTIYFLFRDKRSCFRWWKNFLKLQVWILDSKILSAAKPINHLIVLKVMMPLARELDAGISSCICLNDHVSRSFRSSSWGSGRSDR</sequence>
<gene>
    <name evidence="1" type="ORF">GSCOC_T00011072001</name>
</gene>
<keyword evidence="2" id="KW-1185">Reference proteome</keyword>